<sequence>IRDERERVATLGLEVANGRPWTEVKRMMIDEFCPTEEV</sequence>
<accession>A0A699JYU4</accession>
<dbReference type="AlphaFoldDB" id="A0A699JYU4"/>
<protein>
    <recommendedName>
        <fullName evidence="2">Reverse transcriptase domain-containing protein</fullName>
    </recommendedName>
</protein>
<evidence type="ECO:0008006" key="2">
    <source>
        <dbReference type="Google" id="ProtNLM"/>
    </source>
</evidence>
<evidence type="ECO:0000313" key="1">
    <source>
        <dbReference type="EMBL" id="GFA60452.1"/>
    </source>
</evidence>
<gene>
    <name evidence="1" type="ORF">Tci_632424</name>
</gene>
<comment type="caution">
    <text evidence="1">The sequence shown here is derived from an EMBL/GenBank/DDBJ whole genome shotgun (WGS) entry which is preliminary data.</text>
</comment>
<name>A0A699JYU4_TANCI</name>
<reference evidence="1" key="1">
    <citation type="journal article" date="2019" name="Sci. Rep.">
        <title>Draft genome of Tanacetum cinerariifolium, the natural source of mosquito coil.</title>
        <authorList>
            <person name="Yamashiro T."/>
            <person name="Shiraishi A."/>
            <person name="Satake H."/>
            <person name="Nakayama K."/>
        </authorList>
    </citation>
    <scope>NUCLEOTIDE SEQUENCE</scope>
</reference>
<proteinExistence type="predicted"/>
<dbReference type="EMBL" id="BKCJ010453643">
    <property type="protein sequence ID" value="GFA60452.1"/>
    <property type="molecule type" value="Genomic_DNA"/>
</dbReference>
<organism evidence="1">
    <name type="scientific">Tanacetum cinerariifolium</name>
    <name type="common">Dalmatian daisy</name>
    <name type="synonym">Chrysanthemum cinerariifolium</name>
    <dbReference type="NCBI Taxonomy" id="118510"/>
    <lineage>
        <taxon>Eukaryota</taxon>
        <taxon>Viridiplantae</taxon>
        <taxon>Streptophyta</taxon>
        <taxon>Embryophyta</taxon>
        <taxon>Tracheophyta</taxon>
        <taxon>Spermatophyta</taxon>
        <taxon>Magnoliopsida</taxon>
        <taxon>eudicotyledons</taxon>
        <taxon>Gunneridae</taxon>
        <taxon>Pentapetalae</taxon>
        <taxon>asterids</taxon>
        <taxon>campanulids</taxon>
        <taxon>Asterales</taxon>
        <taxon>Asteraceae</taxon>
        <taxon>Asteroideae</taxon>
        <taxon>Anthemideae</taxon>
        <taxon>Anthemidinae</taxon>
        <taxon>Tanacetum</taxon>
    </lineage>
</organism>
<feature type="non-terminal residue" evidence="1">
    <location>
        <position position="1"/>
    </location>
</feature>